<sequence length="113" mass="12575">MTDYRPTFDMRITFGNIITLVAMGAGFIWGYADFKAQFGEARGAIQRAEAALATKANQADVGRIDTRVVSLELARDDLRERMIRVELQLQHQNELLQGIAEAVGVPRPGRTAR</sequence>
<gene>
    <name evidence="3" type="ORF">D5400_11785</name>
</gene>
<dbReference type="AlphaFoldDB" id="A0A3Q8XR29"/>
<dbReference type="KEGG" id="abaw:D5400_11785"/>
<feature type="coiled-coil region" evidence="1">
    <location>
        <begin position="68"/>
        <end position="95"/>
    </location>
</feature>
<evidence type="ECO:0000313" key="4">
    <source>
        <dbReference type="Proteomes" id="UP000268192"/>
    </source>
</evidence>
<keyword evidence="2" id="KW-0812">Transmembrane</keyword>
<keyword evidence="2" id="KW-1133">Transmembrane helix</keyword>
<name>A0A3Q8XR29_9HYPH</name>
<keyword evidence="1" id="KW-0175">Coiled coil</keyword>
<evidence type="ECO:0000313" key="3">
    <source>
        <dbReference type="EMBL" id="AZN71869.1"/>
    </source>
</evidence>
<evidence type="ECO:0000256" key="1">
    <source>
        <dbReference type="SAM" id="Coils"/>
    </source>
</evidence>
<dbReference type="RefSeq" id="WP_126010188.1">
    <property type="nucleotide sequence ID" value="NZ_CP032509.1"/>
</dbReference>
<accession>A0A3Q8XR29</accession>
<evidence type="ECO:0000256" key="2">
    <source>
        <dbReference type="SAM" id="Phobius"/>
    </source>
</evidence>
<feature type="transmembrane region" description="Helical" evidence="2">
    <location>
        <begin position="12"/>
        <end position="32"/>
    </location>
</feature>
<dbReference type="EMBL" id="CP032509">
    <property type="protein sequence ID" value="AZN71869.1"/>
    <property type="molecule type" value="Genomic_DNA"/>
</dbReference>
<keyword evidence="2" id="KW-0472">Membrane</keyword>
<proteinExistence type="predicted"/>
<reference evidence="3 4" key="1">
    <citation type="submission" date="2018-09" db="EMBL/GenBank/DDBJ databases">
        <title>Marinorhizobium profundi gen. nov., sp. nov., isolated from a deep-sea sediment sample from the New Britain Trench and proposal of Marinorhizobiaceae fam. nov. in the order Rhizobiales of the class Alphaproteobacteria.</title>
        <authorList>
            <person name="Cao J."/>
        </authorList>
    </citation>
    <scope>NUCLEOTIDE SEQUENCE [LARGE SCALE GENOMIC DNA]</scope>
    <source>
        <strain evidence="3 4">WS11</strain>
    </source>
</reference>
<organism evidence="3 4">
    <name type="scientific">Georhizobium profundi</name>
    <dbReference type="NCBI Taxonomy" id="2341112"/>
    <lineage>
        <taxon>Bacteria</taxon>
        <taxon>Pseudomonadati</taxon>
        <taxon>Pseudomonadota</taxon>
        <taxon>Alphaproteobacteria</taxon>
        <taxon>Hyphomicrobiales</taxon>
        <taxon>Rhizobiaceae</taxon>
        <taxon>Georhizobium</taxon>
    </lineage>
</organism>
<keyword evidence="4" id="KW-1185">Reference proteome</keyword>
<protein>
    <submittedName>
        <fullName evidence="3">Uncharacterized protein</fullName>
    </submittedName>
</protein>
<dbReference type="Proteomes" id="UP000268192">
    <property type="component" value="Chromosome"/>
</dbReference>